<dbReference type="Gene3D" id="3.40.50.1110">
    <property type="entry name" value="SGNH hydrolase"/>
    <property type="match status" value="1"/>
</dbReference>
<reference evidence="2 3" key="1">
    <citation type="submission" date="2019-04" db="EMBL/GenBank/DDBJ databases">
        <authorList>
            <person name="Feng G."/>
            <person name="Zhu H."/>
        </authorList>
    </citation>
    <scope>NUCLEOTIDE SEQUENCE [LARGE SCALE GENOMIC DNA]</scope>
    <source>
        <strain evidence="2 3">6HR-1</strain>
    </source>
</reference>
<dbReference type="AlphaFoldDB" id="A0A4Z0NEX4"/>
<dbReference type="SUPFAM" id="SSF52266">
    <property type="entry name" value="SGNH hydrolase"/>
    <property type="match status" value="1"/>
</dbReference>
<evidence type="ECO:0000313" key="3">
    <source>
        <dbReference type="Proteomes" id="UP000297535"/>
    </source>
</evidence>
<dbReference type="GO" id="GO:0004622">
    <property type="term" value="F:phosphatidylcholine lysophospholipase activity"/>
    <property type="evidence" value="ECO:0007669"/>
    <property type="project" value="TreeGrafter"/>
</dbReference>
<dbReference type="Pfam" id="PF25182">
    <property type="entry name" value="NonGDSL"/>
    <property type="match status" value="1"/>
</dbReference>
<evidence type="ECO:0000256" key="1">
    <source>
        <dbReference type="SAM" id="MobiDB-lite"/>
    </source>
</evidence>
<dbReference type="EMBL" id="SRLB01000054">
    <property type="protein sequence ID" value="TGD93040.1"/>
    <property type="molecule type" value="Genomic_DNA"/>
</dbReference>
<feature type="region of interest" description="Disordered" evidence="1">
    <location>
        <begin position="1"/>
        <end position="39"/>
    </location>
</feature>
<keyword evidence="3" id="KW-1185">Reference proteome</keyword>
<protein>
    <submittedName>
        <fullName evidence="2">SGNH/GDSL hydrolase family protein</fullName>
    </submittedName>
</protein>
<proteinExistence type="predicted"/>
<gene>
    <name evidence="2" type="ORF">EU555_33820</name>
</gene>
<name>A0A4Z0NEX4_9HYPH</name>
<organism evidence="2 3">
    <name type="scientific">Methylobacterium nonmethylotrophicum</name>
    <dbReference type="NCBI Taxonomy" id="1141884"/>
    <lineage>
        <taxon>Bacteria</taxon>
        <taxon>Pseudomonadati</taxon>
        <taxon>Pseudomonadota</taxon>
        <taxon>Alphaproteobacteria</taxon>
        <taxon>Hyphomicrobiales</taxon>
        <taxon>Methylobacteriaceae</taxon>
        <taxon>Methylobacterium</taxon>
    </lineage>
</organism>
<keyword evidence="2" id="KW-0378">Hydrolase</keyword>
<dbReference type="InterPro" id="IPR057572">
    <property type="entry name" value="NonGDSL"/>
</dbReference>
<evidence type="ECO:0000313" key="2">
    <source>
        <dbReference type="EMBL" id="TGD93040.1"/>
    </source>
</evidence>
<dbReference type="CDD" id="cd00229">
    <property type="entry name" value="SGNH_hydrolase"/>
    <property type="match status" value="1"/>
</dbReference>
<sequence>MRPALRLHQRSSLIRGEPNPRHSRRSSPGSLTSRAETGGSSSLGCIFDWISGNAHVTRQMRNRIGSPPSLSGTAMLRRFHLGRMACLSAAIIAGHLAAARPAAACPAPLPQPAERISLTVTEAHVARREPVRVLAIGSSSTEGIGASAPDRTYPYLLEQSLRAAWRGTPVDVTNAGIGGETADQTLARLAEALRQPVKPDLVIWQVGTNDAISGGDEAAFRRRLEQGVALVQAAGSDLIILDQQYYPAIPNHGRYERFVGLVAAVADGTEVPVFSRYALMKSWNRQDPALLAGMLSSDQFHMGDQGYACLAQALGRQILDAVTPRPDPLQAVARAKRQPLPTAQALRRG</sequence>
<comment type="caution">
    <text evidence="2">The sequence shown here is derived from an EMBL/GenBank/DDBJ whole genome shotgun (WGS) entry which is preliminary data.</text>
</comment>
<dbReference type="InterPro" id="IPR036514">
    <property type="entry name" value="SGNH_hydro_sf"/>
</dbReference>
<dbReference type="PANTHER" id="PTHR30383">
    <property type="entry name" value="THIOESTERASE 1/PROTEASE 1/LYSOPHOSPHOLIPASE L1"/>
    <property type="match status" value="1"/>
</dbReference>
<dbReference type="OrthoDB" id="7203637at2"/>
<dbReference type="Proteomes" id="UP000297535">
    <property type="component" value="Unassembled WGS sequence"/>
</dbReference>
<dbReference type="PANTHER" id="PTHR30383:SF5">
    <property type="entry name" value="SGNH HYDROLASE-TYPE ESTERASE DOMAIN-CONTAINING PROTEIN"/>
    <property type="match status" value="1"/>
</dbReference>
<feature type="compositionally biased region" description="Polar residues" evidence="1">
    <location>
        <begin position="26"/>
        <end position="39"/>
    </location>
</feature>
<dbReference type="InterPro" id="IPR051532">
    <property type="entry name" value="Ester_Hydrolysis_Enzymes"/>
</dbReference>
<accession>A0A4Z0NEX4</accession>